<feature type="domain" description="DNA-directed RNA polymerase RpoA/D/Rpb3-type" evidence="5">
    <location>
        <begin position="13"/>
        <end position="233"/>
    </location>
</feature>
<sequence length="319" mass="36970">MATFHVKKSSAFHFSCEFQGFPITFINGLRRILVGEYLPMVVLRDINILVNTTQMPHEMIKHRMELLPINIDTDNAEVIKNALVELKCFPIPDKDRILTTDDFNVEKGPKSLLMKDRDLDKPLVFIKVRKGEEIHITGKLAIEKGSYVCTASYNYHIDPERAKLDKEEYMKKEDADERVFDNFYIQKSYSVDDNGRPNWVDFNIESVGTKSCKELLKESVKELRKLLDEWVEEALENIARESEKDVYSISLKKGSHTEGSLLQETIYHLQKTGFVGYDILHPLVKELSLKFITESKPEDILKDAQKHIHDYCEIVEKSL</sequence>
<organism evidence="6">
    <name type="scientific">viral metagenome</name>
    <dbReference type="NCBI Taxonomy" id="1070528"/>
    <lineage>
        <taxon>unclassified sequences</taxon>
        <taxon>metagenomes</taxon>
        <taxon>organismal metagenomes</taxon>
    </lineage>
</organism>
<evidence type="ECO:0000259" key="5">
    <source>
        <dbReference type="SMART" id="SM00662"/>
    </source>
</evidence>
<dbReference type="Gene3D" id="2.170.120.12">
    <property type="entry name" value="DNA-directed RNA polymerase, insert domain"/>
    <property type="match status" value="1"/>
</dbReference>
<accession>A0A6C0LAP6</accession>
<evidence type="ECO:0000256" key="1">
    <source>
        <dbReference type="ARBA" id="ARBA00004328"/>
    </source>
</evidence>
<dbReference type="InterPro" id="IPR036643">
    <property type="entry name" value="RNApol_insert_sf"/>
</dbReference>
<dbReference type="Pfam" id="PF01193">
    <property type="entry name" value="RNA_pol_L"/>
    <property type="match status" value="1"/>
</dbReference>
<dbReference type="SMART" id="SM00662">
    <property type="entry name" value="RPOLD"/>
    <property type="match status" value="1"/>
</dbReference>
<evidence type="ECO:0000256" key="4">
    <source>
        <dbReference type="ARBA" id="ARBA00023163"/>
    </source>
</evidence>
<dbReference type="InterPro" id="IPR011263">
    <property type="entry name" value="DNA-dir_RNA_pol_RpoA/D/Rpb3"/>
</dbReference>
<dbReference type="SUPFAM" id="SSF55257">
    <property type="entry name" value="RBP11-like subunits of RNA polymerase"/>
    <property type="match status" value="2"/>
</dbReference>
<dbReference type="EMBL" id="MN740468">
    <property type="protein sequence ID" value="QHU28049.1"/>
    <property type="molecule type" value="Genomic_DNA"/>
</dbReference>
<dbReference type="GO" id="GO:0003899">
    <property type="term" value="F:DNA-directed RNA polymerase activity"/>
    <property type="evidence" value="ECO:0007669"/>
    <property type="project" value="InterPro"/>
</dbReference>
<evidence type="ECO:0000256" key="2">
    <source>
        <dbReference type="ARBA" id="ARBA00022478"/>
    </source>
</evidence>
<dbReference type="GO" id="GO:0000428">
    <property type="term" value="C:DNA-directed RNA polymerase complex"/>
    <property type="evidence" value="ECO:0007669"/>
    <property type="project" value="UniProtKB-KW"/>
</dbReference>
<keyword evidence="4" id="KW-0804">Transcription</keyword>
<proteinExistence type="predicted"/>
<keyword evidence="2" id="KW-0240">DNA-directed RNA polymerase</keyword>
<reference evidence="6" key="1">
    <citation type="journal article" date="2020" name="Nature">
        <title>Giant virus diversity and host interactions through global metagenomics.</title>
        <authorList>
            <person name="Schulz F."/>
            <person name="Roux S."/>
            <person name="Paez-Espino D."/>
            <person name="Jungbluth S."/>
            <person name="Walsh D.A."/>
            <person name="Denef V.J."/>
            <person name="McMahon K.D."/>
            <person name="Konstantinidis K.T."/>
            <person name="Eloe-Fadrosh E.A."/>
            <person name="Kyrpides N.C."/>
            <person name="Woyke T."/>
        </authorList>
    </citation>
    <scope>NUCLEOTIDE SEQUENCE</scope>
    <source>
        <strain evidence="6">GVMAG-M-3300027770-17</strain>
    </source>
</reference>
<dbReference type="GO" id="GO:0046983">
    <property type="term" value="F:protein dimerization activity"/>
    <property type="evidence" value="ECO:0007669"/>
    <property type="project" value="InterPro"/>
</dbReference>
<dbReference type="Pfam" id="PF13656">
    <property type="entry name" value="RNA_pol_L_2"/>
    <property type="match status" value="1"/>
</dbReference>
<dbReference type="AlphaFoldDB" id="A0A6C0LAP6"/>
<dbReference type="InterPro" id="IPR036603">
    <property type="entry name" value="RBP11-like"/>
</dbReference>
<name>A0A6C0LAP6_9ZZZZ</name>
<dbReference type="GO" id="GO:0006351">
    <property type="term" value="P:DNA-templated transcription"/>
    <property type="evidence" value="ECO:0007669"/>
    <property type="project" value="InterPro"/>
</dbReference>
<protein>
    <recommendedName>
        <fullName evidence="5">DNA-directed RNA polymerase RpoA/D/Rpb3-type domain-containing protein</fullName>
    </recommendedName>
</protein>
<evidence type="ECO:0000256" key="3">
    <source>
        <dbReference type="ARBA" id="ARBA00022844"/>
    </source>
</evidence>
<comment type="subcellular location">
    <subcellularLocation>
        <location evidence="1">Virion</location>
    </subcellularLocation>
</comment>
<dbReference type="Gene3D" id="3.30.1360.10">
    <property type="entry name" value="RNA polymerase, RBP11-like subunit"/>
    <property type="match status" value="3"/>
</dbReference>
<dbReference type="GO" id="GO:0044423">
    <property type="term" value="C:virion component"/>
    <property type="evidence" value="ECO:0007669"/>
    <property type="project" value="UniProtKB-KW"/>
</dbReference>
<evidence type="ECO:0000313" key="6">
    <source>
        <dbReference type="EMBL" id="QHU28049.1"/>
    </source>
</evidence>
<keyword evidence="3" id="KW-0946">Virion</keyword>
<dbReference type="InterPro" id="IPR009025">
    <property type="entry name" value="RBP11-like_dimer"/>
</dbReference>